<keyword evidence="1" id="KW-0732">Signal</keyword>
<protein>
    <submittedName>
        <fullName evidence="3">MSHA biogenesis protein MshQ</fullName>
    </submittedName>
</protein>
<dbReference type="PATRIC" id="fig|1056511.3.peg.1583"/>
<accession>L8JDJ8</accession>
<dbReference type="InterPro" id="IPR046524">
    <property type="entry name" value="DUF6701"/>
</dbReference>
<evidence type="ECO:0000313" key="3">
    <source>
        <dbReference type="EMBL" id="ELR66328.1"/>
    </source>
</evidence>
<evidence type="ECO:0000256" key="1">
    <source>
        <dbReference type="SAM" id="SignalP"/>
    </source>
</evidence>
<evidence type="ECO:0000259" key="2">
    <source>
        <dbReference type="Pfam" id="PF20419"/>
    </source>
</evidence>
<proteinExistence type="predicted"/>
<sequence>MKYCYRIAFCAVALFYSMSALAECGRLQVNKGFDVVFRITNVQHQERVILTGQNGSKKILWSNVSGDVAVINDRWTVSGQHHDIWLHYEPGKGNRPGKIRYYFYRWDIYPNDWYLAMETSASIWGLSNNVYVSGQNTEILNCNGTIEPLPKPEPDHCELFPGPVQTWQGNSNNLVTIDSGAKITNTQSRMIGFSNQIVGNHYAPDHTPQAPLLGQCDGSHCVLGGKMAKKKTLNWNSSGVHSALIKSNVVITDYQSARSDTYFRAESGWTFGLSVEPSGHLILPAGEYWLDAADIRGQLTIQGQVTLHVRDKLSIGGAVNTSSPTDNLTVFAYNSGRACPLPANYPKGPPQVATNYAVNINVSGQFNGRIYSQGAVALSNATTLVGAVTACQLQLSNAAKVTGKSECFSPTPKEYLEITPTQAFGLTCERMPVTFSVRKEDGTLKSDYSGTLNASVTSSSPEKSCWAQSKAATQCFQSAISQPFSNGQLTLWLESKKVGDLSIEGSINDLSDTGGPYRFSPYGFRVNRGNPVSLVAGKPDPRVLVEVVADTGQGCETIQDYSRPAPGALKTLTFQALSYVRPTTRNHDVEIDNITLSVGQKKEHDLTFINGWAWLPVKYNDAGEISFELVDKTWQPKKCDSSILDCKNFERDWKGLAGKAVIHSRPYTFAMCDVRSAIGVTDFSGTASSGNAFARAGEQFSVTFKPVAWSSVLARRQADFSRDNKADIITTDPVWCREGQSTPNYYSVAGEITAPMVLSHNLATPAGGQQGLLQGSSTYLFSNTREAKHGLAVNNLSWSEVGSLWLQADADYLGMTVDQGVGSLGRFYPHHFALKSSQLVDAVPNKFTYMDRAFTASFKVEAQNRSGGATLNYSRLAAGFKESLDLVATDAIVTGSAKNELTPRLDKGTLISGWDKAALEVKSRQVGFKRDVTKTRPKTTTPDGPYAVAIGLIVDKGRTVNCNERGCTDFDAKDLEIRLIDGSTPEKAKALAGNIHARYGRLKLEDVNTQFDKPISVPLRAEYWDSETSSFVVNADDDVSSFDGRNYCKQIRWPTAAEDVVKSKSFTQGLGTLSRGESYGLEATPDRSDYFREQVRFWQRVTTDVPTKINDSDNEIKCFGLHSNQPWLTYNWRGKGDENPSAVVTFGVYRGNDRIIYRGEKGIKP</sequence>
<dbReference type="Pfam" id="PF20419">
    <property type="entry name" value="DUF6701"/>
    <property type="match status" value="1"/>
</dbReference>
<feature type="chain" id="PRO_5003992891" evidence="1">
    <location>
        <begin position="23"/>
        <end position="1165"/>
    </location>
</feature>
<feature type="signal peptide" evidence="1">
    <location>
        <begin position="1"/>
        <end position="22"/>
    </location>
</feature>
<reference evidence="3 4" key="1">
    <citation type="submission" date="2012-12" db="EMBL/GenBank/DDBJ databases">
        <title>Genome Assembly of Photobacterium sp. AK15.</title>
        <authorList>
            <person name="Khatri I."/>
            <person name="Vaidya B."/>
            <person name="Srinivas T.N.R."/>
            <person name="Subramanian S."/>
            <person name="Pinnaka A."/>
        </authorList>
    </citation>
    <scope>NUCLEOTIDE SEQUENCE [LARGE SCALE GENOMIC DNA]</scope>
    <source>
        <strain evidence="3 4">AK15</strain>
    </source>
</reference>
<dbReference type="EMBL" id="AMZO01000007">
    <property type="protein sequence ID" value="ELR66328.1"/>
    <property type="molecule type" value="Genomic_DNA"/>
</dbReference>
<keyword evidence="4" id="KW-1185">Reference proteome</keyword>
<evidence type="ECO:0000313" key="4">
    <source>
        <dbReference type="Proteomes" id="UP000011134"/>
    </source>
</evidence>
<feature type="domain" description="DUF6701" evidence="2">
    <location>
        <begin position="570"/>
        <end position="1161"/>
    </location>
</feature>
<dbReference type="AlphaFoldDB" id="L8JDJ8"/>
<comment type="caution">
    <text evidence="3">The sequence shown here is derived from an EMBL/GenBank/DDBJ whole genome shotgun (WGS) entry which is preliminary data.</text>
</comment>
<dbReference type="Proteomes" id="UP000011134">
    <property type="component" value="Unassembled WGS sequence"/>
</dbReference>
<name>L8JDJ8_9GAMM</name>
<dbReference type="OrthoDB" id="9790247at2"/>
<organism evidence="3 4">
    <name type="scientific">Photobacterium marinum</name>
    <dbReference type="NCBI Taxonomy" id="1056511"/>
    <lineage>
        <taxon>Bacteria</taxon>
        <taxon>Pseudomonadati</taxon>
        <taxon>Pseudomonadota</taxon>
        <taxon>Gammaproteobacteria</taxon>
        <taxon>Vibrionales</taxon>
        <taxon>Vibrionaceae</taxon>
        <taxon>Photobacterium</taxon>
    </lineage>
</organism>
<gene>
    <name evidence="3" type="ORF">C942_04763</name>
</gene>